<dbReference type="Pfam" id="PF04082">
    <property type="entry name" value="Fungal_trans"/>
    <property type="match status" value="1"/>
</dbReference>
<feature type="region of interest" description="Disordered" evidence="3">
    <location>
        <begin position="1"/>
        <end position="38"/>
    </location>
</feature>
<dbReference type="PROSITE" id="PS50048">
    <property type="entry name" value="ZN2_CY6_FUNGAL_2"/>
    <property type="match status" value="1"/>
</dbReference>
<feature type="compositionally biased region" description="Basic and acidic residues" evidence="3">
    <location>
        <begin position="1"/>
        <end position="11"/>
    </location>
</feature>
<dbReference type="GO" id="GO:0008270">
    <property type="term" value="F:zinc ion binding"/>
    <property type="evidence" value="ECO:0007669"/>
    <property type="project" value="InterPro"/>
</dbReference>
<evidence type="ECO:0000313" key="5">
    <source>
        <dbReference type="EMBL" id="OCF56638.1"/>
    </source>
</evidence>
<gene>
    <name evidence="5" type="ORF">L486_05492</name>
</gene>
<feature type="compositionally biased region" description="Low complexity" evidence="3">
    <location>
        <begin position="13"/>
        <end position="30"/>
    </location>
</feature>
<dbReference type="SMART" id="SM00066">
    <property type="entry name" value="GAL4"/>
    <property type="match status" value="1"/>
</dbReference>
<name>A0A1B9IM00_9TREE</name>
<feature type="region of interest" description="Disordered" evidence="3">
    <location>
        <begin position="74"/>
        <end position="110"/>
    </location>
</feature>
<dbReference type="CDD" id="cd00067">
    <property type="entry name" value="GAL4"/>
    <property type="match status" value="1"/>
</dbReference>
<dbReference type="InterPro" id="IPR036864">
    <property type="entry name" value="Zn2-C6_fun-type_DNA-bd_sf"/>
</dbReference>
<evidence type="ECO:0000259" key="4">
    <source>
        <dbReference type="PROSITE" id="PS50048"/>
    </source>
</evidence>
<feature type="region of interest" description="Disordered" evidence="3">
    <location>
        <begin position="677"/>
        <end position="698"/>
    </location>
</feature>
<dbReference type="Pfam" id="PF00172">
    <property type="entry name" value="Zn_clus"/>
    <property type="match status" value="1"/>
</dbReference>
<dbReference type="Gene3D" id="4.10.240.10">
    <property type="entry name" value="Zn(2)-C6 fungal-type DNA-binding domain"/>
    <property type="match status" value="1"/>
</dbReference>
<evidence type="ECO:0000313" key="6">
    <source>
        <dbReference type="Proteomes" id="UP000092583"/>
    </source>
</evidence>
<evidence type="ECO:0000256" key="2">
    <source>
        <dbReference type="ARBA" id="ARBA00023242"/>
    </source>
</evidence>
<dbReference type="PANTHER" id="PTHR46910:SF18">
    <property type="entry name" value="ZN(II)2CYS6 TRANSCRIPTION FACTOR (EUROFUNG)"/>
    <property type="match status" value="1"/>
</dbReference>
<keyword evidence="6" id="KW-1185">Reference proteome</keyword>
<feature type="compositionally biased region" description="Polar residues" evidence="3">
    <location>
        <begin position="82"/>
        <end position="108"/>
    </location>
</feature>
<evidence type="ECO:0000256" key="1">
    <source>
        <dbReference type="ARBA" id="ARBA00022723"/>
    </source>
</evidence>
<dbReference type="OrthoDB" id="2123952at2759"/>
<dbReference type="GO" id="GO:0006351">
    <property type="term" value="P:DNA-templated transcription"/>
    <property type="evidence" value="ECO:0007669"/>
    <property type="project" value="InterPro"/>
</dbReference>
<reference evidence="6" key="2">
    <citation type="submission" date="2013-12" db="EMBL/GenBank/DDBJ databases">
        <title>Evolution of pathogenesis and genome organization in the Tremellales.</title>
        <authorList>
            <person name="Cuomo C."/>
            <person name="Litvintseva A."/>
            <person name="Heitman J."/>
            <person name="Chen Y."/>
            <person name="Sun S."/>
            <person name="Springer D."/>
            <person name="Dromer F."/>
            <person name="Young S."/>
            <person name="Zeng Q."/>
            <person name="Chapman S."/>
            <person name="Gujja S."/>
            <person name="Saif S."/>
            <person name="Birren B."/>
        </authorList>
    </citation>
    <scope>NUCLEOTIDE SEQUENCE [LARGE SCALE GENOMIC DNA]</scope>
    <source>
        <strain evidence="6">CBS 10435</strain>
    </source>
</reference>
<protein>
    <recommendedName>
        <fullName evidence="4">Zn(2)-C6 fungal-type domain-containing protein</fullName>
    </recommendedName>
</protein>
<dbReference type="GO" id="GO:0000981">
    <property type="term" value="F:DNA-binding transcription factor activity, RNA polymerase II-specific"/>
    <property type="evidence" value="ECO:0007669"/>
    <property type="project" value="InterPro"/>
</dbReference>
<proteinExistence type="predicted"/>
<evidence type="ECO:0000256" key="3">
    <source>
        <dbReference type="SAM" id="MobiDB-lite"/>
    </source>
</evidence>
<dbReference type="EMBL" id="KI669464">
    <property type="protein sequence ID" value="OCF56638.1"/>
    <property type="molecule type" value="Genomic_DNA"/>
</dbReference>
<feature type="domain" description="Zn(2)-C6 fungal-type" evidence="4">
    <location>
        <begin position="39"/>
        <end position="71"/>
    </location>
</feature>
<dbReference type="Proteomes" id="UP000092583">
    <property type="component" value="Unassembled WGS sequence"/>
</dbReference>
<reference evidence="5 6" key="1">
    <citation type="submission" date="2013-07" db="EMBL/GenBank/DDBJ databases">
        <title>The Genome Sequence of Kwoniella mangroviensis CBS10435.</title>
        <authorList>
            <consortium name="The Broad Institute Genome Sequencing Platform"/>
            <person name="Cuomo C."/>
            <person name="Litvintseva A."/>
            <person name="Chen Y."/>
            <person name="Heitman J."/>
            <person name="Sun S."/>
            <person name="Springer D."/>
            <person name="Dromer F."/>
            <person name="Young S.K."/>
            <person name="Zeng Q."/>
            <person name="Gargeya S."/>
            <person name="Fitzgerald M."/>
            <person name="Abouelleil A."/>
            <person name="Alvarado L."/>
            <person name="Berlin A.M."/>
            <person name="Chapman S.B."/>
            <person name="Dewar J."/>
            <person name="Goldberg J."/>
            <person name="Griggs A."/>
            <person name="Gujja S."/>
            <person name="Hansen M."/>
            <person name="Howarth C."/>
            <person name="Imamovic A."/>
            <person name="Larimer J."/>
            <person name="McCowan C."/>
            <person name="Murphy C."/>
            <person name="Pearson M."/>
            <person name="Priest M."/>
            <person name="Roberts A."/>
            <person name="Saif S."/>
            <person name="Shea T."/>
            <person name="Sykes S."/>
            <person name="Wortman J."/>
            <person name="Nusbaum C."/>
            <person name="Birren B."/>
        </authorList>
    </citation>
    <scope>NUCLEOTIDE SEQUENCE [LARGE SCALE GENOMIC DNA]</scope>
    <source>
        <strain evidence="5 6">CBS 10435</strain>
    </source>
</reference>
<feature type="region of interest" description="Disordered" evidence="3">
    <location>
        <begin position="565"/>
        <end position="586"/>
    </location>
</feature>
<dbReference type="CDD" id="cd12148">
    <property type="entry name" value="fungal_TF_MHR"/>
    <property type="match status" value="1"/>
</dbReference>
<keyword evidence="1" id="KW-0479">Metal-binding</keyword>
<dbReference type="InterPro" id="IPR007219">
    <property type="entry name" value="XnlR_reg_dom"/>
</dbReference>
<accession>A0A1B9IM00</accession>
<keyword evidence="2" id="KW-0539">Nucleus</keyword>
<dbReference type="InterPro" id="IPR001138">
    <property type="entry name" value="Zn2Cys6_DnaBD"/>
</dbReference>
<dbReference type="InterPro" id="IPR050987">
    <property type="entry name" value="AtrR-like"/>
</dbReference>
<dbReference type="SUPFAM" id="SSF57701">
    <property type="entry name" value="Zn2/Cys6 DNA-binding domain"/>
    <property type="match status" value="1"/>
</dbReference>
<dbReference type="PANTHER" id="PTHR46910">
    <property type="entry name" value="TRANSCRIPTION FACTOR PDR1"/>
    <property type="match status" value="1"/>
</dbReference>
<sequence length="698" mass="77551">MVGFARDDDQRQLGSTLMASGTSSSSGSTPLKRRRITRACDRCHRGGTKCSPGPTPDICGPCSAFGSECTYERPIKRRGPQAKSNSNDNGDNHQRASSSGASIPNSPISKEKDDHWVYQEVASHEQLEELIDSFYRLVYPTHLFFHWPSFTAAFRDRLYTRSRSFNCLIMSVCALASARLRDGAPKYCHLKYWDPSTSTSEIFYNSCLSSFPVDLIKAGEFDYKRTKVILSMLCLQYGEIARSIVHIGDYCTLCSLDGFQNESRWPKGLDEIEIQERRRLFWAAYQSDIYIATTFGGIIRHREAQSTVLYPTEVLSDDDITPNGIVERATTNKKSFLNGWNFVTNLYRILEHAVCQMRQRNQTYDGGNQIALLFSSKSSKGGKKFDPGPEEILSTVERLYNDLPDCLKEAKEMSGDVNKDIYGFQTANIMITLQLVKMVIAGMAEWSVEQRCAIAGELLDSLAALPKPFMQACGAPLIHHIAGVGHILANIIQSPLSPTSYLHVRTVLLRMADLLSSLESTLKSASVLCIAAKLRDHVERIDDYMISATEASGWNFTIGSVTSTTDDQIRTPTTYPPEPLMSMTRPNSSAQRSTQMINIQSHIPNIPQPAQPNTFPTDNNIQIIDSLLNQPAQSTTTVDQGDQQFQLPDDLFSDWSFMFNEFGSQGDAFDFLSASASAPAPTSGNADWQIPSVNGIAP</sequence>
<dbReference type="GO" id="GO:0003677">
    <property type="term" value="F:DNA binding"/>
    <property type="evidence" value="ECO:0007669"/>
    <property type="project" value="InterPro"/>
</dbReference>
<organism evidence="5 6">
    <name type="scientific">Kwoniella mangroviensis CBS 10435</name>
    <dbReference type="NCBI Taxonomy" id="1331196"/>
    <lineage>
        <taxon>Eukaryota</taxon>
        <taxon>Fungi</taxon>
        <taxon>Dikarya</taxon>
        <taxon>Basidiomycota</taxon>
        <taxon>Agaricomycotina</taxon>
        <taxon>Tremellomycetes</taxon>
        <taxon>Tremellales</taxon>
        <taxon>Cryptococcaceae</taxon>
        <taxon>Kwoniella</taxon>
    </lineage>
</organism>
<dbReference type="AlphaFoldDB" id="A0A1B9IM00"/>